<evidence type="ECO:0000256" key="1">
    <source>
        <dbReference type="ARBA" id="ARBA00004141"/>
    </source>
</evidence>
<dbReference type="InterPro" id="IPR038330">
    <property type="entry name" value="TspO/MBR-related_sf"/>
</dbReference>
<dbReference type="Proteomes" id="UP001589654">
    <property type="component" value="Unassembled WGS sequence"/>
</dbReference>
<feature type="transmembrane region" description="Helical" evidence="6">
    <location>
        <begin position="17"/>
        <end position="37"/>
    </location>
</feature>
<dbReference type="Gene3D" id="1.20.1260.100">
    <property type="entry name" value="TspO/MBR protein"/>
    <property type="match status" value="1"/>
</dbReference>
<organism evidence="7 8">
    <name type="scientific">Echinicola jeungdonensis</name>
    <dbReference type="NCBI Taxonomy" id="709343"/>
    <lineage>
        <taxon>Bacteria</taxon>
        <taxon>Pseudomonadati</taxon>
        <taxon>Bacteroidota</taxon>
        <taxon>Cytophagia</taxon>
        <taxon>Cytophagales</taxon>
        <taxon>Cyclobacteriaceae</taxon>
        <taxon>Echinicola</taxon>
    </lineage>
</organism>
<dbReference type="PANTHER" id="PTHR10057">
    <property type="entry name" value="PERIPHERAL-TYPE BENZODIAZEPINE RECEPTOR"/>
    <property type="match status" value="1"/>
</dbReference>
<keyword evidence="4 6" id="KW-1133">Transmembrane helix</keyword>
<keyword evidence="8" id="KW-1185">Reference proteome</keyword>
<proteinExistence type="inferred from homology"/>
<sequence>MDSTKNHNHKKIHWPRLLMYILGIIMAGSISGLANVGNIQTWYASLEKPIFNPPNSIFGPVWTLLYALMGLGLYMIWESPKSKGRNLALSLFFVQLILNFCWSFIFFYFHQPSWAALEILVLWALILLMINRFYKVNKWAAYLQIPYILWVSFASVLNISIWWLNS</sequence>
<dbReference type="RefSeq" id="WP_290247251.1">
    <property type="nucleotide sequence ID" value="NZ_JAUFQT010000001.1"/>
</dbReference>
<dbReference type="PANTHER" id="PTHR10057:SF0">
    <property type="entry name" value="TRANSLOCATOR PROTEIN"/>
    <property type="match status" value="1"/>
</dbReference>
<evidence type="ECO:0000256" key="2">
    <source>
        <dbReference type="ARBA" id="ARBA00007524"/>
    </source>
</evidence>
<dbReference type="CDD" id="cd15904">
    <property type="entry name" value="TSPO_MBR"/>
    <property type="match status" value="1"/>
</dbReference>
<accession>A0ABV5J4Q0</accession>
<comment type="subcellular location">
    <subcellularLocation>
        <location evidence="1">Membrane</location>
        <topology evidence="1">Multi-pass membrane protein</topology>
    </subcellularLocation>
</comment>
<evidence type="ECO:0000313" key="7">
    <source>
        <dbReference type="EMBL" id="MFB9211802.1"/>
    </source>
</evidence>
<gene>
    <name evidence="7" type="ORF">ACFFUR_08290</name>
</gene>
<evidence type="ECO:0000256" key="4">
    <source>
        <dbReference type="ARBA" id="ARBA00022989"/>
    </source>
</evidence>
<feature type="transmembrane region" description="Helical" evidence="6">
    <location>
        <begin position="146"/>
        <end position="164"/>
    </location>
</feature>
<evidence type="ECO:0000256" key="3">
    <source>
        <dbReference type="ARBA" id="ARBA00022692"/>
    </source>
</evidence>
<dbReference type="InterPro" id="IPR004307">
    <property type="entry name" value="TspO_MBR"/>
</dbReference>
<dbReference type="Pfam" id="PF03073">
    <property type="entry name" value="TspO_MBR"/>
    <property type="match status" value="1"/>
</dbReference>
<dbReference type="PIRSF" id="PIRSF005859">
    <property type="entry name" value="PBR"/>
    <property type="match status" value="1"/>
</dbReference>
<dbReference type="EMBL" id="JBHMEW010000054">
    <property type="protein sequence ID" value="MFB9211802.1"/>
    <property type="molecule type" value="Genomic_DNA"/>
</dbReference>
<evidence type="ECO:0000256" key="6">
    <source>
        <dbReference type="SAM" id="Phobius"/>
    </source>
</evidence>
<evidence type="ECO:0000313" key="8">
    <source>
        <dbReference type="Proteomes" id="UP001589654"/>
    </source>
</evidence>
<feature type="transmembrane region" description="Helical" evidence="6">
    <location>
        <begin position="57"/>
        <end position="77"/>
    </location>
</feature>
<feature type="transmembrane region" description="Helical" evidence="6">
    <location>
        <begin position="115"/>
        <end position="134"/>
    </location>
</feature>
<reference evidence="7 8" key="1">
    <citation type="submission" date="2024-09" db="EMBL/GenBank/DDBJ databases">
        <authorList>
            <person name="Sun Q."/>
            <person name="Mori K."/>
        </authorList>
    </citation>
    <scope>NUCLEOTIDE SEQUENCE [LARGE SCALE GENOMIC DNA]</scope>
    <source>
        <strain evidence="7 8">CECT 7682</strain>
    </source>
</reference>
<keyword evidence="5 6" id="KW-0472">Membrane</keyword>
<comment type="similarity">
    <text evidence="2">Belongs to the TspO/BZRP family.</text>
</comment>
<feature type="transmembrane region" description="Helical" evidence="6">
    <location>
        <begin position="89"/>
        <end position="109"/>
    </location>
</feature>
<keyword evidence="3 6" id="KW-0812">Transmembrane</keyword>
<comment type="caution">
    <text evidence="7">The sequence shown here is derived from an EMBL/GenBank/DDBJ whole genome shotgun (WGS) entry which is preliminary data.</text>
</comment>
<name>A0ABV5J4Q0_9BACT</name>
<protein>
    <submittedName>
        <fullName evidence="7">TspO/MBR family protein</fullName>
    </submittedName>
</protein>
<evidence type="ECO:0000256" key="5">
    <source>
        <dbReference type="ARBA" id="ARBA00023136"/>
    </source>
</evidence>